<keyword evidence="2" id="KW-1185">Reference proteome</keyword>
<dbReference type="RefSeq" id="YP_007673084.1">
    <property type="nucleotide sequence ID" value="NC_020837.1"/>
</dbReference>
<sequence>MKHPDMPDWMKPDKVGFLLTEANSYVTLTADFASSQIDGTALLYAIDWCKVKKKPMFYTAKSPGTGEYIRGNIMNHPDSFHRRGSMDEIFEPIELFNDG</sequence>
<name>M4QHJ6_9CAUD</name>
<reference evidence="1 2" key="1">
    <citation type="submission" date="2010-11" db="EMBL/GenBank/DDBJ databases">
        <title>The Genome Sequence of Synechococcus phage S-CAM1 0208SB26.</title>
        <authorList>
            <consortium name="The Broad Institute Genome Sequencing Platform"/>
            <person name="Henn M.R."/>
            <person name="Martiny J."/>
            <person name="Weihe C."/>
            <person name="Levin J."/>
            <person name="Malboeuf C."/>
            <person name="Casali M."/>
            <person name="Russ C."/>
            <person name="Lennon N."/>
            <person name="Chapman S.B."/>
            <person name="Erlich R."/>
            <person name="Young S.K."/>
            <person name="Yandava C."/>
            <person name="Zeng Q."/>
            <person name="Alvarado L."/>
            <person name="Anderson S."/>
            <person name="Berlin A."/>
            <person name="Chen Z."/>
            <person name="Freedman E."/>
            <person name="Gellesch M."/>
            <person name="Goldberg J."/>
            <person name="Green L."/>
            <person name="Griggs A."/>
            <person name="Gujja S."/>
            <person name="Heilman E.R."/>
            <person name="Heiman D."/>
            <person name="Hollinger A."/>
            <person name="Howarth C."/>
            <person name="Larson L."/>
            <person name="Mehta T."/>
            <person name="Pearson M."/>
            <person name="Roberts A."/>
            <person name="Ryan E."/>
            <person name="Saif S."/>
            <person name="Shea T."/>
            <person name="Shenoy N."/>
            <person name="Sisk P."/>
            <person name="Stolte C."/>
            <person name="Sykes S."/>
            <person name="White J."/>
            <person name="Haas B."/>
            <person name="Nusbaum C."/>
            <person name="Birren B."/>
        </authorList>
    </citation>
    <scope>NUCLEOTIDE SEQUENCE [LARGE SCALE GENOMIC DNA]</scope>
    <source>
        <strain evidence="1 2">S-CAM1</strain>
    </source>
</reference>
<evidence type="ECO:0000313" key="1">
    <source>
        <dbReference type="EMBL" id="AGH26906.1"/>
    </source>
</evidence>
<organism evidence="1 2">
    <name type="scientific">Synechococcus phage S-CAM1</name>
    <dbReference type="NCBI Taxonomy" id="754037"/>
    <lineage>
        <taxon>Viruses</taxon>
        <taxon>Duplodnaviria</taxon>
        <taxon>Heunggongvirae</taxon>
        <taxon>Uroviricota</taxon>
        <taxon>Caudoviricetes</taxon>
        <taxon>Pantevenvirales</taxon>
        <taxon>Kyanoviridae</taxon>
        <taxon>Anaposvirus</taxon>
        <taxon>Anaposvirus socalone</taxon>
    </lineage>
</organism>
<gene>
    <name evidence="1" type="ORF">SXBG_00171</name>
</gene>
<dbReference type="EMBL" id="HQ634177">
    <property type="protein sequence ID" value="AGH26906.1"/>
    <property type="molecule type" value="Genomic_DNA"/>
</dbReference>
<dbReference type="Proteomes" id="UP000203521">
    <property type="component" value="Segment"/>
</dbReference>
<protein>
    <submittedName>
        <fullName evidence="1">Uncharacterized protein</fullName>
    </submittedName>
</protein>
<accession>M4QHJ6</accession>
<dbReference type="GeneID" id="15009592"/>
<proteinExistence type="predicted"/>
<dbReference type="KEGG" id="vg:15009592"/>
<evidence type="ECO:0000313" key="2">
    <source>
        <dbReference type="Proteomes" id="UP000203521"/>
    </source>
</evidence>